<evidence type="ECO:0000313" key="2">
    <source>
        <dbReference type="Proteomes" id="UP000431092"/>
    </source>
</evidence>
<name>A0A6I3INT7_9MICO</name>
<evidence type="ECO:0000313" key="1">
    <source>
        <dbReference type="EMBL" id="MTB73335.1"/>
    </source>
</evidence>
<dbReference type="EMBL" id="WLVL01000056">
    <property type="protein sequence ID" value="MTB73335.1"/>
    <property type="molecule type" value="Genomic_DNA"/>
</dbReference>
<dbReference type="AlphaFoldDB" id="A0A6I3INT7"/>
<proteinExistence type="predicted"/>
<organism evidence="1 2">
    <name type="scientific">Arsenicicoccus cauae</name>
    <dbReference type="NCBI Taxonomy" id="2663847"/>
    <lineage>
        <taxon>Bacteria</taxon>
        <taxon>Bacillati</taxon>
        <taxon>Actinomycetota</taxon>
        <taxon>Actinomycetes</taxon>
        <taxon>Micrococcales</taxon>
        <taxon>Intrasporangiaceae</taxon>
        <taxon>Arsenicicoccus</taxon>
    </lineage>
</organism>
<dbReference type="Proteomes" id="UP000431092">
    <property type="component" value="Unassembled WGS sequence"/>
</dbReference>
<gene>
    <name evidence="1" type="ORF">GGG17_15480</name>
</gene>
<accession>A0A6I3INT7</accession>
<keyword evidence="2" id="KW-1185">Reference proteome</keyword>
<sequence length="96" mass="10726">MALLWGDPSGREVALLRRRVELLEEQVAVLAKFAGMDPNHLPQARPVLDAQAQQLALRGKRIEAIKVHRQTRHLDLVTAKDDVEAFLAEHSQPSTS</sequence>
<reference evidence="1 2" key="1">
    <citation type="submission" date="2019-11" db="EMBL/GenBank/DDBJ databases">
        <title>Whole genome sequencing identifies a novel species of the genus Arsenicicoccus isolated from human blood.</title>
        <authorList>
            <person name="Jeong J.H."/>
            <person name="Kweon O.J."/>
            <person name="Kim H.R."/>
            <person name="Kim T.-H."/>
            <person name="Ha S.-M."/>
            <person name="Lee M.-K."/>
        </authorList>
    </citation>
    <scope>NUCLEOTIDE SEQUENCE [LARGE SCALE GENOMIC DNA]</scope>
    <source>
        <strain evidence="1 2">MKL-02</strain>
    </source>
</reference>
<protein>
    <submittedName>
        <fullName evidence="1">Uncharacterized protein</fullName>
    </submittedName>
</protein>
<dbReference type="RefSeq" id="WP_154594577.1">
    <property type="nucleotide sequence ID" value="NZ_WLVL01000056.1"/>
</dbReference>
<comment type="caution">
    <text evidence="1">The sequence shown here is derived from an EMBL/GenBank/DDBJ whole genome shotgun (WGS) entry which is preliminary data.</text>
</comment>